<dbReference type="EMBL" id="CAJNIZ010031447">
    <property type="protein sequence ID" value="CAE7530523.1"/>
    <property type="molecule type" value="Genomic_DNA"/>
</dbReference>
<dbReference type="Proteomes" id="UP000649617">
    <property type="component" value="Unassembled WGS sequence"/>
</dbReference>
<comment type="caution">
    <text evidence="1">The sequence shown here is derived from an EMBL/GenBank/DDBJ whole genome shotgun (WGS) entry which is preliminary data.</text>
</comment>
<keyword evidence="2" id="KW-1185">Reference proteome</keyword>
<dbReference type="GO" id="GO:0005506">
    <property type="term" value="F:iron ion binding"/>
    <property type="evidence" value="ECO:0007669"/>
    <property type="project" value="InterPro"/>
</dbReference>
<name>A0A812TNK9_SYMPI</name>
<evidence type="ECO:0000313" key="2">
    <source>
        <dbReference type="Proteomes" id="UP000649617"/>
    </source>
</evidence>
<gene>
    <name evidence="1" type="primary">CYP71D55</name>
    <name evidence="1" type="ORF">SPIL2461_LOCUS13973</name>
</gene>
<dbReference type="Gene3D" id="1.10.630.10">
    <property type="entry name" value="Cytochrome P450"/>
    <property type="match status" value="1"/>
</dbReference>
<dbReference type="InterPro" id="IPR001128">
    <property type="entry name" value="Cyt_P450"/>
</dbReference>
<evidence type="ECO:0000313" key="1">
    <source>
        <dbReference type="EMBL" id="CAE7530523.1"/>
    </source>
</evidence>
<dbReference type="OrthoDB" id="429905at2759"/>
<sequence length="302" mass="34164">MHMPTRHEPGQDEIRQREVMAVVQLRFIGDYESVRQYLNLTNRAFGGLYNFQGPGEDEVQALEKLRDRILARGGKGGLVQHMRQNMLQNWAHVTHAEEQMTSRDMEKEVAHNLMAQFFLGQQSLPNLVFWVVLRLAAKPALLVALRSDPSRLAGVIKEELRLHPPSSPFLMPYKCGKGDSYNGVDIPKGALVIVLPALLQLNASHWEKADNFDENRWRTCPVTGRIDNYCPFGVGKATCPMQSFSLEAVTALLRVLIDEWTIEVHEIGSLPQRRVVEQILADTGSRPCWEVTATFGRRVPDV</sequence>
<reference evidence="1" key="1">
    <citation type="submission" date="2021-02" db="EMBL/GenBank/DDBJ databases">
        <authorList>
            <person name="Dougan E. K."/>
            <person name="Rhodes N."/>
            <person name="Thang M."/>
            <person name="Chan C."/>
        </authorList>
    </citation>
    <scope>NUCLEOTIDE SEQUENCE</scope>
</reference>
<dbReference type="InterPro" id="IPR036396">
    <property type="entry name" value="Cyt_P450_sf"/>
</dbReference>
<accession>A0A812TNK9</accession>
<organism evidence="1 2">
    <name type="scientific">Symbiodinium pilosum</name>
    <name type="common">Dinoflagellate</name>
    <dbReference type="NCBI Taxonomy" id="2952"/>
    <lineage>
        <taxon>Eukaryota</taxon>
        <taxon>Sar</taxon>
        <taxon>Alveolata</taxon>
        <taxon>Dinophyceae</taxon>
        <taxon>Suessiales</taxon>
        <taxon>Symbiodiniaceae</taxon>
        <taxon>Symbiodinium</taxon>
    </lineage>
</organism>
<dbReference type="GO" id="GO:0020037">
    <property type="term" value="F:heme binding"/>
    <property type="evidence" value="ECO:0007669"/>
    <property type="project" value="InterPro"/>
</dbReference>
<proteinExistence type="predicted"/>
<dbReference type="Pfam" id="PF00067">
    <property type="entry name" value="p450"/>
    <property type="match status" value="1"/>
</dbReference>
<dbReference type="GO" id="GO:0004497">
    <property type="term" value="F:monooxygenase activity"/>
    <property type="evidence" value="ECO:0007669"/>
    <property type="project" value="InterPro"/>
</dbReference>
<dbReference type="CDD" id="cd00302">
    <property type="entry name" value="cytochrome_P450"/>
    <property type="match status" value="1"/>
</dbReference>
<dbReference type="AlphaFoldDB" id="A0A812TNK9"/>
<dbReference type="SUPFAM" id="SSF48264">
    <property type="entry name" value="Cytochrome P450"/>
    <property type="match status" value="1"/>
</dbReference>
<dbReference type="GO" id="GO:0016705">
    <property type="term" value="F:oxidoreductase activity, acting on paired donors, with incorporation or reduction of molecular oxygen"/>
    <property type="evidence" value="ECO:0007669"/>
    <property type="project" value="InterPro"/>
</dbReference>
<dbReference type="PANTHER" id="PTHR24281">
    <property type="entry name" value="STEROID 21-HYDROXYLASE-RELATED"/>
    <property type="match status" value="1"/>
</dbReference>
<protein>
    <submittedName>
        <fullName evidence="1">CYP71D55 protein</fullName>
    </submittedName>
</protein>